<keyword evidence="1" id="KW-0472">Membrane</keyword>
<feature type="transmembrane region" description="Helical" evidence="1">
    <location>
        <begin position="33"/>
        <end position="55"/>
    </location>
</feature>
<name>A0ABS3JHB9_9BACT</name>
<feature type="transmembrane region" description="Helical" evidence="1">
    <location>
        <begin position="92"/>
        <end position="114"/>
    </location>
</feature>
<evidence type="ECO:0000256" key="1">
    <source>
        <dbReference type="SAM" id="Phobius"/>
    </source>
</evidence>
<gene>
    <name evidence="2" type="ORF">J2I46_12480</name>
</gene>
<sequence length="231" mass="25880">MDNLPIYIYLVFGLTVLVAVGLFYQATQRSKTFLVLAAGWLLFQAAMSLSGFYTVTNTTPPRVSLLLLPPLVMTIVLFTTTRGQRFIDTLNLNTLTLFHIIRVPVELVLYWLFVQKAVPELMTFEGRNVDILSGISAPIIYYLYFTARKVGKPVLIGWNVLCLGLLINIVTNAILSLPSVFQQFAFDQPNVAILYFPFILLPGLLVPLVLFSHLASFRQLLITRSTPATAH</sequence>
<protein>
    <submittedName>
        <fullName evidence="2">Uncharacterized protein</fullName>
    </submittedName>
</protein>
<comment type="caution">
    <text evidence="2">The sequence shown here is derived from an EMBL/GenBank/DDBJ whole genome shotgun (WGS) entry which is preliminary data.</text>
</comment>
<feature type="transmembrane region" description="Helical" evidence="1">
    <location>
        <begin position="126"/>
        <end position="144"/>
    </location>
</feature>
<dbReference type="RefSeq" id="WP_207329368.1">
    <property type="nucleotide sequence ID" value="NZ_JAFMYW010000003.1"/>
</dbReference>
<accession>A0ABS3JHB9</accession>
<feature type="transmembrane region" description="Helical" evidence="1">
    <location>
        <begin position="156"/>
        <end position="181"/>
    </location>
</feature>
<keyword evidence="1" id="KW-1133">Transmembrane helix</keyword>
<evidence type="ECO:0000313" key="3">
    <source>
        <dbReference type="Proteomes" id="UP000664628"/>
    </source>
</evidence>
<keyword evidence="3" id="KW-1185">Reference proteome</keyword>
<feature type="transmembrane region" description="Helical" evidence="1">
    <location>
        <begin position="61"/>
        <end position="80"/>
    </location>
</feature>
<organism evidence="2 3">
    <name type="scientific">Fibrella forsythiae</name>
    <dbReference type="NCBI Taxonomy" id="2817061"/>
    <lineage>
        <taxon>Bacteria</taxon>
        <taxon>Pseudomonadati</taxon>
        <taxon>Bacteroidota</taxon>
        <taxon>Cytophagia</taxon>
        <taxon>Cytophagales</taxon>
        <taxon>Spirosomataceae</taxon>
        <taxon>Fibrella</taxon>
    </lineage>
</organism>
<evidence type="ECO:0000313" key="2">
    <source>
        <dbReference type="EMBL" id="MBO0949405.1"/>
    </source>
</evidence>
<proteinExistence type="predicted"/>
<keyword evidence="1" id="KW-0812">Transmembrane</keyword>
<reference evidence="2 3" key="1">
    <citation type="submission" date="2021-03" db="EMBL/GenBank/DDBJ databases">
        <title>Fibrella sp. HMF5405 genome sequencing and assembly.</title>
        <authorList>
            <person name="Kang H."/>
            <person name="Kim H."/>
            <person name="Bae S."/>
            <person name="Joh K."/>
        </authorList>
    </citation>
    <scope>NUCLEOTIDE SEQUENCE [LARGE SCALE GENOMIC DNA]</scope>
    <source>
        <strain evidence="2 3">HMF5405</strain>
    </source>
</reference>
<dbReference type="Proteomes" id="UP000664628">
    <property type="component" value="Unassembled WGS sequence"/>
</dbReference>
<feature type="transmembrane region" description="Helical" evidence="1">
    <location>
        <begin position="193"/>
        <end position="215"/>
    </location>
</feature>
<feature type="transmembrane region" description="Helical" evidence="1">
    <location>
        <begin position="6"/>
        <end position="26"/>
    </location>
</feature>
<dbReference type="EMBL" id="JAFMYW010000003">
    <property type="protein sequence ID" value="MBO0949405.1"/>
    <property type="molecule type" value="Genomic_DNA"/>
</dbReference>